<evidence type="ECO:0000256" key="7">
    <source>
        <dbReference type="ARBA" id="ARBA00023306"/>
    </source>
</evidence>
<dbReference type="Pfam" id="PF01225">
    <property type="entry name" value="Mur_ligase"/>
    <property type="match status" value="1"/>
</dbReference>
<dbReference type="Proteomes" id="UP000240505">
    <property type="component" value="Chromosome"/>
</dbReference>
<comment type="cofactor">
    <cofactor evidence="9">
        <name>Mg(2+)</name>
        <dbReference type="ChEBI" id="CHEBI:18420"/>
    </cofactor>
</comment>
<dbReference type="InterPro" id="IPR005757">
    <property type="entry name" value="Mpl"/>
</dbReference>
<keyword evidence="3 9" id="KW-0547">Nucleotide-binding</keyword>
<feature type="domain" description="Mur ligase central" evidence="12">
    <location>
        <begin position="108"/>
        <end position="295"/>
    </location>
</feature>
<dbReference type="GO" id="GO:0009254">
    <property type="term" value="P:peptidoglycan turnover"/>
    <property type="evidence" value="ECO:0007669"/>
    <property type="project" value="UniProtKB-UniRule"/>
</dbReference>
<evidence type="ECO:0000256" key="1">
    <source>
        <dbReference type="ARBA" id="ARBA00022598"/>
    </source>
</evidence>
<dbReference type="Gene3D" id="3.40.1190.10">
    <property type="entry name" value="Mur-like, catalytic domain"/>
    <property type="match status" value="1"/>
</dbReference>
<dbReference type="Pfam" id="PF08245">
    <property type="entry name" value="Mur_ligase_M"/>
    <property type="match status" value="1"/>
</dbReference>
<dbReference type="InterPro" id="IPR004101">
    <property type="entry name" value="Mur_ligase_C"/>
</dbReference>
<evidence type="ECO:0000313" key="13">
    <source>
        <dbReference type="EMBL" id="AVR95269.1"/>
    </source>
</evidence>
<dbReference type="UniPathway" id="UPA00544"/>
<dbReference type="Gene3D" id="3.90.190.20">
    <property type="entry name" value="Mur ligase, C-terminal domain"/>
    <property type="match status" value="1"/>
</dbReference>
<keyword evidence="2 9" id="KW-0132">Cell division</keyword>
<evidence type="ECO:0000259" key="11">
    <source>
        <dbReference type="Pfam" id="PF02875"/>
    </source>
</evidence>
<feature type="domain" description="Mur ligase N-terminal catalytic" evidence="10">
    <location>
        <begin position="2"/>
        <end position="101"/>
    </location>
</feature>
<name>A0A2R4C6N2_9BURK</name>
<evidence type="ECO:0000256" key="6">
    <source>
        <dbReference type="ARBA" id="ARBA00022984"/>
    </source>
</evidence>
<comment type="function">
    <text evidence="9">Reutilizes the intact tripeptide L-alanyl-gamma-D-glutamyl-meso-diaminopimelate by linking it to UDP-N-acetylmuramate.</text>
</comment>
<evidence type="ECO:0000256" key="4">
    <source>
        <dbReference type="ARBA" id="ARBA00022840"/>
    </source>
</evidence>
<keyword evidence="4 9" id="KW-0067">ATP-binding</keyword>
<dbReference type="InterPro" id="IPR000713">
    <property type="entry name" value="Mur_ligase_N"/>
</dbReference>
<dbReference type="PANTHER" id="PTHR43445:SF5">
    <property type="entry name" value="UDP-N-ACETYLMURAMATE--L-ALANYL-GAMMA-D-GLUTAMYL-MESO-2,6-DIAMINOHEPTANDIOATE LIGASE"/>
    <property type="match status" value="1"/>
</dbReference>
<reference evidence="13 14" key="1">
    <citation type="submission" date="2018-03" db="EMBL/GenBank/DDBJ databases">
        <title>Massilia armeniaca sp. nov., isolated from desert soil.</title>
        <authorList>
            <person name="Huang H."/>
            <person name="Ren M."/>
        </authorList>
    </citation>
    <scope>NUCLEOTIDE SEQUENCE [LARGE SCALE GENOMIC DNA]</scope>
    <source>
        <strain evidence="13 14">ZMN-3</strain>
    </source>
</reference>
<dbReference type="GO" id="GO:0051301">
    <property type="term" value="P:cell division"/>
    <property type="evidence" value="ECO:0007669"/>
    <property type="project" value="UniProtKB-KW"/>
</dbReference>
<sequence>MHIHILGICGTFMGGLAVLAKEAGHKVTGCDANVYPPMSTQLEAQGIELIQGFGKDQVNLNPDLYVIGNVVSRGNELVEEILNRSLPYVSGPQWIGEHILRHKWVLAVAGTHGKTTTSAMLAWILEHAGYAPGFLIGGVPMNFGVSARLTGAGADSEFFVIEADEYDTAFFDKRSKFVHYHAKTAILNNLEYDHADIFPDLAAIETQFHHLVRTVPGIGRVIVNGDEASLQRVIRRGCWSEKETFGGAEGSNWTMKEHPDGSFDVLFNGQFEATVDWKLTGKHNRNNALAAIAAARNVGVPIAQAAKALEKFESVKRRMEVRGVAKGVTVYDDFAHHPTAIATTVGGLRQKLGKDTRILAVLEPRSNTMKLGAMKDALPGSLVDADLVFGFGSEKALGWSLATALAPMGPTASAYEDLDLMVKAIVGQARPGDHVVVMSNGGFGGVHQKLLDALAA</sequence>
<accession>A0A2R4C6N2</accession>
<keyword evidence="8 9" id="KW-0961">Cell wall biogenesis/degradation</keyword>
<keyword evidence="1 9" id="KW-0436">Ligase</keyword>
<comment type="catalytic activity">
    <reaction evidence="9">
        <text>UDP-N-acetyl-alpha-D-muramate + L-alanyl-gamma-D-glutamyl-meso-2,6-diaminopimelate + ATP = UDP-N-acetyl-alpha-D-muramoyl-L-alanyl-gamma-D-glutamyl-meso-2,6-diaminopimelate + ADP + phosphate + H(+)</text>
        <dbReference type="Rhea" id="RHEA:29563"/>
        <dbReference type="ChEBI" id="CHEBI:15378"/>
        <dbReference type="ChEBI" id="CHEBI:30616"/>
        <dbReference type="ChEBI" id="CHEBI:43474"/>
        <dbReference type="ChEBI" id="CHEBI:61401"/>
        <dbReference type="ChEBI" id="CHEBI:70757"/>
        <dbReference type="ChEBI" id="CHEBI:83905"/>
        <dbReference type="ChEBI" id="CHEBI:456216"/>
        <dbReference type="EC" id="6.3.2.45"/>
    </reaction>
</comment>
<dbReference type="AlphaFoldDB" id="A0A2R4C6N2"/>
<dbReference type="GO" id="GO:0005524">
    <property type="term" value="F:ATP binding"/>
    <property type="evidence" value="ECO:0007669"/>
    <property type="project" value="UniProtKB-UniRule"/>
</dbReference>
<evidence type="ECO:0000256" key="2">
    <source>
        <dbReference type="ARBA" id="ARBA00022618"/>
    </source>
</evidence>
<dbReference type="GO" id="GO:0009252">
    <property type="term" value="P:peptidoglycan biosynthetic process"/>
    <property type="evidence" value="ECO:0007669"/>
    <property type="project" value="UniProtKB-KW"/>
</dbReference>
<feature type="binding site" evidence="9">
    <location>
        <begin position="110"/>
        <end position="116"/>
    </location>
    <ligand>
        <name>ATP</name>
        <dbReference type="ChEBI" id="CHEBI:30616"/>
    </ligand>
</feature>
<dbReference type="EMBL" id="CP028324">
    <property type="protein sequence ID" value="AVR95269.1"/>
    <property type="molecule type" value="Genomic_DNA"/>
</dbReference>
<comment type="pathway">
    <text evidence="9">Cell wall biogenesis; peptidoglycan recycling.</text>
</comment>
<dbReference type="SUPFAM" id="SSF53244">
    <property type="entry name" value="MurD-like peptide ligases, peptide-binding domain"/>
    <property type="match status" value="1"/>
</dbReference>
<evidence type="ECO:0000259" key="10">
    <source>
        <dbReference type="Pfam" id="PF01225"/>
    </source>
</evidence>
<evidence type="ECO:0000256" key="3">
    <source>
        <dbReference type="ARBA" id="ARBA00022741"/>
    </source>
</evidence>
<organism evidence="13 14">
    <name type="scientific">Pseudoduganella armeniaca</name>
    <dbReference type="NCBI Taxonomy" id="2072590"/>
    <lineage>
        <taxon>Bacteria</taxon>
        <taxon>Pseudomonadati</taxon>
        <taxon>Pseudomonadota</taxon>
        <taxon>Betaproteobacteria</taxon>
        <taxon>Burkholderiales</taxon>
        <taxon>Oxalobacteraceae</taxon>
        <taxon>Telluria group</taxon>
        <taxon>Pseudoduganella</taxon>
    </lineage>
</organism>
<dbReference type="SUPFAM" id="SSF53623">
    <property type="entry name" value="MurD-like peptide ligases, catalytic domain"/>
    <property type="match status" value="1"/>
</dbReference>
<dbReference type="GO" id="GO:0008360">
    <property type="term" value="P:regulation of cell shape"/>
    <property type="evidence" value="ECO:0007669"/>
    <property type="project" value="UniProtKB-KW"/>
</dbReference>
<proteinExistence type="inferred from homology"/>
<dbReference type="InterPro" id="IPR036615">
    <property type="entry name" value="Mur_ligase_C_dom_sf"/>
</dbReference>
<feature type="domain" description="Mur ligase C-terminal" evidence="11">
    <location>
        <begin position="317"/>
        <end position="441"/>
    </location>
</feature>
<evidence type="ECO:0000259" key="12">
    <source>
        <dbReference type="Pfam" id="PF08245"/>
    </source>
</evidence>
<gene>
    <name evidence="9 13" type="primary">mpl</name>
    <name evidence="13" type="ORF">C9I28_05665</name>
</gene>
<keyword evidence="14" id="KW-1185">Reference proteome</keyword>
<dbReference type="Gene3D" id="3.40.50.720">
    <property type="entry name" value="NAD(P)-binding Rossmann-like Domain"/>
    <property type="match status" value="1"/>
</dbReference>
<evidence type="ECO:0000313" key="14">
    <source>
        <dbReference type="Proteomes" id="UP000240505"/>
    </source>
</evidence>
<dbReference type="PANTHER" id="PTHR43445">
    <property type="entry name" value="UDP-N-ACETYLMURAMATE--L-ALANINE LIGASE-RELATED"/>
    <property type="match status" value="1"/>
</dbReference>
<dbReference type="SUPFAM" id="SSF51984">
    <property type="entry name" value="MurCD N-terminal domain"/>
    <property type="match status" value="1"/>
</dbReference>
<keyword evidence="9" id="KW-0460">Magnesium</keyword>
<evidence type="ECO:0000256" key="5">
    <source>
        <dbReference type="ARBA" id="ARBA00022960"/>
    </source>
</evidence>
<protein>
    <recommendedName>
        <fullName evidence="9">UDP-N-acetylmuramate--L-alanyl-gamma-D-glutamyl-meso-2,6-diaminoheptandioate ligase</fullName>
        <ecNumber evidence="9">6.3.2.45</ecNumber>
    </recommendedName>
    <alternativeName>
        <fullName evidence="9">Murein peptide ligase</fullName>
    </alternativeName>
    <alternativeName>
        <fullName evidence="9">UDP-N-acetylmuramate:L-alanyl-gamma-D-glutamyl-meso-diaminopimelate ligase</fullName>
    </alternativeName>
</protein>
<dbReference type="HAMAP" id="MF_02020">
    <property type="entry name" value="Mpl"/>
    <property type="match status" value="1"/>
</dbReference>
<dbReference type="InterPro" id="IPR036565">
    <property type="entry name" value="Mur-like_cat_sf"/>
</dbReference>
<dbReference type="GO" id="GO:0106418">
    <property type="term" value="F:UDP-N-acetylmuramate-L-alanyl-gamma-D-glutamyl-meso-2,6-diaminoheptanedioate ligase activity"/>
    <property type="evidence" value="ECO:0007669"/>
    <property type="project" value="UniProtKB-EC"/>
</dbReference>
<dbReference type="KEGG" id="masz:C9I28_05665"/>
<keyword evidence="5 9" id="KW-0133">Cell shape</keyword>
<dbReference type="Pfam" id="PF02875">
    <property type="entry name" value="Mur_ligase_C"/>
    <property type="match status" value="1"/>
</dbReference>
<dbReference type="GO" id="GO:0071555">
    <property type="term" value="P:cell wall organization"/>
    <property type="evidence" value="ECO:0007669"/>
    <property type="project" value="UniProtKB-KW"/>
</dbReference>
<keyword evidence="7 9" id="KW-0131">Cell cycle</keyword>
<dbReference type="InterPro" id="IPR050061">
    <property type="entry name" value="MurCDEF_pg_biosynth"/>
</dbReference>
<evidence type="ECO:0000256" key="8">
    <source>
        <dbReference type="ARBA" id="ARBA00023316"/>
    </source>
</evidence>
<dbReference type="OrthoDB" id="9804126at2"/>
<evidence type="ECO:0000256" key="9">
    <source>
        <dbReference type="HAMAP-Rule" id="MF_02020"/>
    </source>
</evidence>
<dbReference type="EC" id="6.3.2.45" evidence="9"/>
<dbReference type="NCBIfam" id="TIGR01081">
    <property type="entry name" value="mpl"/>
    <property type="match status" value="1"/>
</dbReference>
<dbReference type="RefSeq" id="WP_107140620.1">
    <property type="nucleotide sequence ID" value="NZ_CP028324.1"/>
</dbReference>
<comment type="similarity">
    <text evidence="9">Belongs to the MurCDEF family. Mpl subfamily.</text>
</comment>
<keyword evidence="6 9" id="KW-0573">Peptidoglycan synthesis</keyword>
<dbReference type="InterPro" id="IPR013221">
    <property type="entry name" value="Mur_ligase_cen"/>
</dbReference>